<keyword evidence="2" id="KW-1185">Reference proteome</keyword>
<name>A0A7G8Q8R8_9GAMM</name>
<dbReference type="Proteomes" id="UP000515873">
    <property type="component" value="Chromosome"/>
</dbReference>
<dbReference type="KEGG" id="dtl:H8F01_08735"/>
<gene>
    <name evidence="1" type="ORF">H8F01_08735</name>
</gene>
<proteinExistence type="predicted"/>
<evidence type="ECO:0000313" key="2">
    <source>
        <dbReference type="Proteomes" id="UP000515873"/>
    </source>
</evidence>
<accession>A0A7G8Q8R8</accession>
<dbReference type="RefSeq" id="WP_187058645.1">
    <property type="nucleotide sequence ID" value="NZ_CP060412.1"/>
</dbReference>
<organism evidence="1 2">
    <name type="scientific">Dyella telluris</name>
    <dbReference type="NCBI Taxonomy" id="2763498"/>
    <lineage>
        <taxon>Bacteria</taxon>
        <taxon>Pseudomonadati</taxon>
        <taxon>Pseudomonadota</taxon>
        <taxon>Gammaproteobacteria</taxon>
        <taxon>Lysobacterales</taxon>
        <taxon>Rhodanobacteraceae</taxon>
        <taxon>Dyella</taxon>
    </lineage>
</organism>
<reference evidence="1 2" key="1">
    <citation type="submission" date="2020-08" db="EMBL/GenBank/DDBJ databases">
        <title>Dyella sp. G9 isolated from forest soil.</title>
        <authorList>
            <person name="Fu J."/>
            <person name="Qiu L."/>
        </authorList>
    </citation>
    <scope>NUCLEOTIDE SEQUENCE [LARGE SCALE GENOMIC DNA]</scope>
    <source>
        <strain evidence="1 2">G9</strain>
    </source>
</reference>
<evidence type="ECO:0000313" key="1">
    <source>
        <dbReference type="EMBL" id="QNK03176.1"/>
    </source>
</evidence>
<protein>
    <submittedName>
        <fullName evidence="1">Uncharacterized protein</fullName>
    </submittedName>
</protein>
<dbReference type="EMBL" id="CP060412">
    <property type="protein sequence ID" value="QNK03176.1"/>
    <property type="molecule type" value="Genomic_DNA"/>
</dbReference>
<sequence>MKNANAVNWSDPRIQKLLERSEGWQLDNRGTHTPAPVKIHLGMGASGFKSVQLMYMRDKVAIIVADFSIPPGEHVRIDTAVGDTLRSYYGTVRHARQGQRADDQGKHVHWVHIR</sequence>
<dbReference type="AlphaFoldDB" id="A0A7G8Q8R8"/>